<organism evidence="1 2">
    <name type="scientific">Pseudomonas hunanensis</name>
    <dbReference type="NCBI Taxonomy" id="1247546"/>
    <lineage>
        <taxon>Bacteria</taxon>
        <taxon>Pseudomonadati</taxon>
        <taxon>Pseudomonadota</taxon>
        <taxon>Gammaproteobacteria</taxon>
        <taxon>Pseudomonadales</taxon>
        <taxon>Pseudomonadaceae</taxon>
        <taxon>Pseudomonas</taxon>
    </lineage>
</organism>
<reference evidence="1" key="1">
    <citation type="submission" date="2023-07" db="EMBL/GenBank/DDBJ databases">
        <title>Sorghum-associated microbial communities from plants grown in Nebraska, USA.</title>
        <authorList>
            <person name="Schachtman D."/>
        </authorList>
    </citation>
    <scope>NUCLEOTIDE SEQUENCE</scope>
    <source>
        <strain evidence="1">BE56</strain>
    </source>
</reference>
<proteinExistence type="predicted"/>
<protein>
    <submittedName>
        <fullName evidence="1">Uncharacterized protein</fullName>
    </submittedName>
</protein>
<accession>A0ACC6K4U4</accession>
<keyword evidence="2" id="KW-1185">Reference proteome</keyword>
<evidence type="ECO:0000313" key="2">
    <source>
        <dbReference type="Proteomes" id="UP001259587"/>
    </source>
</evidence>
<dbReference type="EMBL" id="JAVDTH010000017">
    <property type="protein sequence ID" value="MDR6713496.1"/>
    <property type="molecule type" value="Genomic_DNA"/>
</dbReference>
<dbReference type="Proteomes" id="UP001259587">
    <property type="component" value="Unassembled WGS sequence"/>
</dbReference>
<evidence type="ECO:0000313" key="1">
    <source>
        <dbReference type="EMBL" id="MDR6713496.1"/>
    </source>
</evidence>
<gene>
    <name evidence="1" type="ORF">J2W83_003104</name>
</gene>
<name>A0ACC6K4U4_9PSED</name>
<comment type="caution">
    <text evidence="1">The sequence shown here is derived from an EMBL/GenBank/DDBJ whole genome shotgun (WGS) entry which is preliminary data.</text>
</comment>
<sequence length="62" mass="6861">MSYLILTNLSNFEAGQYRSGTLAIWPVYGAGNPRFCVSDWFTSLVNCGELVNPPYSLGKLDI</sequence>